<comment type="similarity">
    <text evidence="1 4">Belongs to the universal ribosomal protein uS13 family.</text>
</comment>
<dbReference type="Gene3D" id="4.10.910.10">
    <property type="entry name" value="30s ribosomal protein s13, domain 2"/>
    <property type="match status" value="1"/>
</dbReference>
<evidence type="ECO:0000313" key="5">
    <source>
        <dbReference type="EMBL" id="PVU93289.1"/>
    </source>
</evidence>
<dbReference type="InterPro" id="IPR027437">
    <property type="entry name" value="Rbsml_uS13_C"/>
</dbReference>
<dbReference type="PIRSF" id="PIRSF002134">
    <property type="entry name" value="Ribosomal_S13"/>
    <property type="match status" value="1"/>
</dbReference>
<dbReference type="SUPFAM" id="SSF46946">
    <property type="entry name" value="S13-like H2TH domain"/>
    <property type="match status" value="1"/>
</dbReference>
<dbReference type="EMBL" id="MBFR01000133">
    <property type="protein sequence ID" value="PVU93289.1"/>
    <property type="molecule type" value="Genomic_DNA"/>
</dbReference>
<sequence>MLFLLGTNLPDSKIVSIALTSFFGIGKVVSEKICSKMSIHKTCRLQDLSEPQINELTAVLSTMTIGKDLQRKFEADIKRLMRINCYIGTRHKLHLPVHGQRTRNNAKTAKKLNGRFVWNSTRQSPSLAAATR</sequence>
<dbReference type="FunFam" id="1.10.8.50:FF:000001">
    <property type="entry name" value="30S ribosomal protein S13"/>
    <property type="match status" value="1"/>
</dbReference>
<dbReference type="GO" id="GO:0015935">
    <property type="term" value="C:small ribosomal subunit"/>
    <property type="evidence" value="ECO:0007669"/>
    <property type="project" value="TreeGrafter"/>
</dbReference>
<dbReference type="GO" id="GO:0005739">
    <property type="term" value="C:mitochondrion"/>
    <property type="evidence" value="ECO:0007669"/>
    <property type="project" value="TreeGrafter"/>
</dbReference>
<dbReference type="STRING" id="133385.A0A2T9YLT7"/>
<gene>
    <name evidence="5" type="ORF">BB561_003368</name>
</gene>
<protein>
    <recommendedName>
        <fullName evidence="7">30S ribosomal protein S13</fullName>
    </recommendedName>
</protein>
<reference evidence="5 6" key="1">
    <citation type="journal article" date="2018" name="MBio">
        <title>Comparative Genomics Reveals the Core Gene Toolbox for the Fungus-Insect Symbiosis.</title>
        <authorList>
            <person name="Wang Y."/>
            <person name="Stata M."/>
            <person name="Wang W."/>
            <person name="Stajich J.E."/>
            <person name="White M.M."/>
            <person name="Moncalvo J.M."/>
        </authorList>
    </citation>
    <scope>NUCLEOTIDE SEQUENCE [LARGE SCALE GENOMIC DNA]</scope>
    <source>
        <strain evidence="5 6">SWE-8-4</strain>
    </source>
</reference>
<evidence type="ECO:0000256" key="2">
    <source>
        <dbReference type="ARBA" id="ARBA00022980"/>
    </source>
</evidence>
<evidence type="ECO:0008006" key="7">
    <source>
        <dbReference type="Google" id="ProtNLM"/>
    </source>
</evidence>
<dbReference type="InterPro" id="IPR010979">
    <property type="entry name" value="Ribosomal_uS13-like_H2TH"/>
</dbReference>
<keyword evidence="3 4" id="KW-0687">Ribonucleoprotein</keyword>
<keyword evidence="2 4" id="KW-0689">Ribosomal protein</keyword>
<evidence type="ECO:0000256" key="4">
    <source>
        <dbReference type="RuleBase" id="RU003830"/>
    </source>
</evidence>
<dbReference type="HAMAP" id="MF_01315">
    <property type="entry name" value="Ribosomal_uS13"/>
    <property type="match status" value="1"/>
</dbReference>
<dbReference type="Gene3D" id="1.10.8.50">
    <property type="match status" value="1"/>
</dbReference>
<dbReference type="GO" id="GO:0006412">
    <property type="term" value="P:translation"/>
    <property type="evidence" value="ECO:0007669"/>
    <property type="project" value="InterPro"/>
</dbReference>
<dbReference type="OrthoDB" id="525520at2759"/>
<dbReference type="GO" id="GO:0003723">
    <property type="term" value="F:RNA binding"/>
    <property type="evidence" value="ECO:0007669"/>
    <property type="project" value="InterPro"/>
</dbReference>
<dbReference type="GO" id="GO:0003735">
    <property type="term" value="F:structural constituent of ribosome"/>
    <property type="evidence" value="ECO:0007669"/>
    <property type="project" value="InterPro"/>
</dbReference>
<comment type="caution">
    <text evidence="5">The sequence shown here is derived from an EMBL/GenBank/DDBJ whole genome shotgun (WGS) entry which is preliminary data.</text>
</comment>
<evidence type="ECO:0000256" key="1">
    <source>
        <dbReference type="ARBA" id="ARBA00008080"/>
    </source>
</evidence>
<accession>A0A2T9YLT7</accession>
<dbReference type="Pfam" id="PF00416">
    <property type="entry name" value="Ribosomal_S13"/>
    <property type="match status" value="1"/>
</dbReference>
<proteinExistence type="inferred from homology"/>
<dbReference type="PROSITE" id="PS50159">
    <property type="entry name" value="RIBOSOMAL_S13_2"/>
    <property type="match status" value="1"/>
</dbReference>
<dbReference type="PANTHER" id="PTHR10871:SF1">
    <property type="entry name" value="SMALL RIBOSOMAL SUBUNIT PROTEIN US13M"/>
    <property type="match status" value="1"/>
</dbReference>
<keyword evidence="6" id="KW-1185">Reference proteome</keyword>
<dbReference type="AlphaFoldDB" id="A0A2T9YLT7"/>
<dbReference type="Proteomes" id="UP000245383">
    <property type="component" value="Unassembled WGS sequence"/>
</dbReference>
<name>A0A2T9YLT7_9FUNG</name>
<organism evidence="5 6">
    <name type="scientific">Smittium simulii</name>
    <dbReference type="NCBI Taxonomy" id="133385"/>
    <lineage>
        <taxon>Eukaryota</taxon>
        <taxon>Fungi</taxon>
        <taxon>Fungi incertae sedis</taxon>
        <taxon>Zoopagomycota</taxon>
        <taxon>Kickxellomycotina</taxon>
        <taxon>Harpellomycetes</taxon>
        <taxon>Harpellales</taxon>
        <taxon>Legeriomycetaceae</taxon>
        <taxon>Smittium</taxon>
    </lineage>
</organism>
<evidence type="ECO:0000256" key="3">
    <source>
        <dbReference type="ARBA" id="ARBA00023274"/>
    </source>
</evidence>
<dbReference type="InterPro" id="IPR001892">
    <property type="entry name" value="Ribosomal_uS13"/>
</dbReference>
<dbReference type="PANTHER" id="PTHR10871">
    <property type="entry name" value="30S RIBOSOMAL PROTEIN S13/40S RIBOSOMAL PROTEIN S18"/>
    <property type="match status" value="1"/>
</dbReference>
<evidence type="ECO:0000313" key="6">
    <source>
        <dbReference type="Proteomes" id="UP000245383"/>
    </source>
</evidence>